<keyword evidence="3 6" id="KW-1133">Transmembrane helix</keyword>
<feature type="transmembrane region" description="Helical" evidence="6">
    <location>
        <begin position="269"/>
        <end position="287"/>
    </location>
</feature>
<feature type="region of interest" description="Disordered" evidence="5">
    <location>
        <begin position="515"/>
        <end position="546"/>
    </location>
</feature>
<feature type="compositionally biased region" description="Acidic residues" evidence="5">
    <location>
        <begin position="429"/>
        <end position="439"/>
    </location>
</feature>
<organism evidence="7 8">
    <name type="scientific">Cylindrotheca closterium</name>
    <dbReference type="NCBI Taxonomy" id="2856"/>
    <lineage>
        <taxon>Eukaryota</taxon>
        <taxon>Sar</taxon>
        <taxon>Stramenopiles</taxon>
        <taxon>Ochrophyta</taxon>
        <taxon>Bacillariophyta</taxon>
        <taxon>Bacillariophyceae</taxon>
        <taxon>Bacillariophycidae</taxon>
        <taxon>Bacillariales</taxon>
        <taxon>Bacillariaceae</taxon>
        <taxon>Cylindrotheca</taxon>
    </lineage>
</organism>
<dbReference type="PANTHER" id="PTHR23112:SF0">
    <property type="entry name" value="TRANSMEMBRANE PROTEIN 116"/>
    <property type="match status" value="1"/>
</dbReference>
<feature type="compositionally biased region" description="Basic and acidic residues" evidence="5">
    <location>
        <begin position="411"/>
        <end position="428"/>
    </location>
</feature>
<keyword evidence="8" id="KW-1185">Reference proteome</keyword>
<protein>
    <submittedName>
        <fullName evidence="7">Uncharacterized protein</fullName>
    </submittedName>
</protein>
<proteinExistence type="predicted"/>
<gene>
    <name evidence="7" type="ORF">CYCCA115_LOCUS15474</name>
</gene>
<feature type="transmembrane region" description="Helical" evidence="6">
    <location>
        <begin position="231"/>
        <end position="249"/>
    </location>
</feature>
<dbReference type="Gene3D" id="1.20.1070.10">
    <property type="entry name" value="Rhodopsin 7-helix transmembrane proteins"/>
    <property type="match status" value="1"/>
</dbReference>
<dbReference type="EMBL" id="CAKOGP040001870">
    <property type="protein sequence ID" value="CAJ1954882.1"/>
    <property type="molecule type" value="Genomic_DNA"/>
</dbReference>
<evidence type="ECO:0000256" key="2">
    <source>
        <dbReference type="ARBA" id="ARBA00022692"/>
    </source>
</evidence>
<feature type="compositionally biased region" description="Low complexity" evidence="5">
    <location>
        <begin position="521"/>
        <end position="531"/>
    </location>
</feature>
<feature type="transmembrane region" description="Helical" evidence="6">
    <location>
        <begin position="12"/>
        <end position="33"/>
    </location>
</feature>
<feature type="region of interest" description="Disordered" evidence="5">
    <location>
        <begin position="331"/>
        <end position="441"/>
    </location>
</feature>
<feature type="compositionally biased region" description="Acidic residues" evidence="5">
    <location>
        <begin position="331"/>
        <end position="341"/>
    </location>
</feature>
<dbReference type="AlphaFoldDB" id="A0AAD2FWM3"/>
<dbReference type="Pfam" id="PF05462">
    <property type="entry name" value="Dicty_CAR"/>
    <property type="match status" value="1"/>
</dbReference>
<feature type="transmembrane region" description="Helical" evidence="6">
    <location>
        <begin position="104"/>
        <end position="121"/>
    </location>
</feature>
<accession>A0AAD2FWM3</accession>
<evidence type="ECO:0000256" key="1">
    <source>
        <dbReference type="ARBA" id="ARBA00004141"/>
    </source>
</evidence>
<dbReference type="SUPFAM" id="SSF81321">
    <property type="entry name" value="Family A G protein-coupled receptor-like"/>
    <property type="match status" value="1"/>
</dbReference>
<evidence type="ECO:0000313" key="7">
    <source>
        <dbReference type="EMBL" id="CAJ1954882.1"/>
    </source>
</evidence>
<dbReference type="GO" id="GO:0007189">
    <property type="term" value="P:adenylate cyclase-activating G protein-coupled receptor signaling pathway"/>
    <property type="evidence" value="ECO:0007669"/>
    <property type="project" value="TreeGrafter"/>
</dbReference>
<dbReference type="GO" id="GO:0005886">
    <property type="term" value="C:plasma membrane"/>
    <property type="evidence" value="ECO:0007669"/>
    <property type="project" value="TreeGrafter"/>
</dbReference>
<keyword evidence="2 6" id="KW-0812">Transmembrane</keyword>
<dbReference type="PANTHER" id="PTHR23112">
    <property type="entry name" value="G PROTEIN-COUPLED RECEPTOR 157-RELATED"/>
    <property type="match status" value="1"/>
</dbReference>
<sequence>MADAFNDTQLRTLAIIPHITGIISTIASCYVLQDILRDPKKRTRTYCRLVFGMAAIDFLTSLMYAFSTLPMERDEAPYGVYALGNHATCSTQAFLIQMEIASPIYHFYLAWYYLLILKYRWPERKFRGYEKYLHGFALVFALATSIILLPLGVYGEFFVWCWITNVEGNGYYQWFFFFGPLWFIILASSVVMYQMCVHVKAEETVSRRWRNSIVDTSKLGEKKLKKMTSRVFWQAMHYELAFYATWTIPTISQTLLQLANVKPSFGMQLANAIFTPLAGFFNFTIYVRPRYIKYMEDNKKEMWWYILWKAIKHSVPSRKMKVEIVSVNFDDDDDDENEDFDPTNRKDDDNDLGGGNHTNRIDDDDDVICGNDENETENNNKKRKGRKNNQLPTPDTKAYGIDMSGSIREQSINHEELKHKKEERKTEEGEPDYGYEDPDAPSSIINMHPSGSMRRQNSHSIMVMDYEEDDVGVMDPALALERLFNVDTKLKMMSLPKKGGKKVYKLVKKVNKGVKKRRRSLMGSVSSLLGLENPPSGSLKGDDNGP</sequence>
<feature type="transmembrane region" description="Helical" evidence="6">
    <location>
        <begin position="45"/>
        <end position="66"/>
    </location>
</feature>
<dbReference type="GO" id="GO:0004930">
    <property type="term" value="F:G protein-coupled receptor activity"/>
    <property type="evidence" value="ECO:0007669"/>
    <property type="project" value="TreeGrafter"/>
</dbReference>
<evidence type="ECO:0000256" key="4">
    <source>
        <dbReference type="ARBA" id="ARBA00023136"/>
    </source>
</evidence>
<keyword evidence="4 6" id="KW-0472">Membrane</keyword>
<evidence type="ECO:0000313" key="8">
    <source>
        <dbReference type="Proteomes" id="UP001295423"/>
    </source>
</evidence>
<feature type="transmembrane region" description="Helical" evidence="6">
    <location>
        <begin position="133"/>
        <end position="154"/>
    </location>
</feature>
<name>A0AAD2FWM3_9STRA</name>
<dbReference type="Proteomes" id="UP001295423">
    <property type="component" value="Unassembled WGS sequence"/>
</dbReference>
<evidence type="ECO:0000256" key="5">
    <source>
        <dbReference type="SAM" id="MobiDB-lite"/>
    </source>
</evidence>
<feature type="compositionally biased region" description="Acidic residues" evidence="5">
    <location>
        <begin position="362"/>
        <end position="376"/>
    </location>
</feature>
<evidence type="ECO:0000256" key="3">
    <source>
        <dbReference type="ARBA" id="ARBA00022989"/>
    </source>
</evidence>
<comment type="subcellular location">
    <subcellularLocation>
        <location evidence="1">Membrane</location>
        <topology evidence="1">Multi-pass membrane protein</topology>
    </subcellularLocation>
</comment>
<evidence type="ECO:0000256" key="6">
    <source>
        <dbReference type="SAM" id="Phobius"/>
    </source>
</evidence>
<reference evidence="7" key="1">
    <citation type="submission" date="2023-08" db="EMBL/GenBank/DDBJ databases">
        <authorList>
            <person name="Audoor S."/>
            <person name="Bilcke G."/>
        </authorList>
    </citation>
    <scope>NUCLEOTIDE SEQUENCE</scope>
</reference>
<comment type="caution">
    <text evidence="7">The sequence shown here is derived from an EMBL/GenBank/DDBJ whole genome shotgun (WGS) entry which is preliminary data.</text>
</comment>
<feature type="transmembrane region" description="Helical" evidence="6">
    <location>
        <begin position="174"/>
        <end position="193"/>
    </location>
</feature>